<dbReference type="InterPro" id="IPR029028">
    <property type="entry name" value="Alpha/beta_knot_MTases"/>
</dbReference>
<gene>
    <name evidence="15" type="ORF">SAMN02927928_0780</name>
</gene>
<feature type="domain" description="Ribosomal RNA small subunit methyltransferase E PUA-like" evidence="14">
    <location>
        <begin position="24"/>
        <end position="67"/>
    </location>
</feature>
<feature type="domain" description="Ribosomal RNA small subunit methyltransferase E methyltransferase" evidence="13">
    <location>
        <begin position="81"/>
        <end position="240"/>
    </location>
</feature>
<dbReference type="InterPro" id="IPR015947">
    <property type="entry name" value="PUA-like_sf"/>
</dbReference>
<dbReference type="STRING" id="260084.SAMN02927928_0780"/>
<keyword evidence="7 12" id="KW-0489">Methyltransferase</keyword>
<keyword evidence="5 12" id="KW-0963">Cytoplasm</keyword>
<dbReference type="NCBIfam" id="NF008696">
    <property type="entry name" value="PRK11713.3-5"/>
    <property type="match status" value="1"/>
</dbReference>
<evidence type="ECO:0000313" key="15">
    <source>
        <dbReference type="EMBL" id="SCW37521.1"/>
    </source>
</evidence>
<dbReference type="CDD" id="cd18084">
    <property type="entry name" value="RsmE-like"/>
    <property type="match status" value="1"/>
</dbReference>
<evidence type="ECO:0000256" key="1">
    <source>
        <dbReference type="ARBA" id="ARBA00004496"/>
    </source>
</evidence>
<dbReference type="AlphaFoldDB" id="A0A1G4PZB3"/>
<dbReference type="SUPFAM" id="SSF75217">
    <property type="entry name" value="alpha/beta knot"/>
    <property type="match status" value="1"/>
</dbReference>
<dbReference type="GO" id="GO:0070475">
    <property type="term" value="P:rRNA base methylation"/>
    <property type="evidence" value="ECO:0007669"/>
    <property type="project" value="TreeGrafter"/>
</dbReference>
<reference evidence="16" key="1">
    <citation type="submission" date="2016-10" db="EMBL/GenBank/DDBJ databases">
        <authorList>
            <person name="Varghese N."/>
            <person name="Submissions S."/>
        </authorList>
    </citation>
    <scope>NUCLEOTIDE SEQUENCE [LARGE SCALE GENOMIC DNA]</scope>
    <source>
        <strain evidence="16">CGMCC 1.3431</strain>
    </source>
</reference>
<evidence type="ECO:0000259" key="14">
    <source>
        <dbReference type="Pfam" id="PF20260"/>
    </source>
</evidence>
<comment type="function">
    <text evidence="10 12">Specifically methylates the N3 position of the uracil ring of uridine 1498 (m3U1498) in 16S rRNA. Acts on the fully assembled 30S ribosomal subunit.</text>
</comment>
<evidence type="ECO:0000256" key="7">
    <source>
        <dbReference type="ARBA" id="ARBA00022603"/>
    </source>
</evidence>
<dbReference type="OrthoDB" id="9815641at2"/>
<comment type="similarity">
    <text evidence="2 12">Belongs to the RNA methyltransferase RsmE family.</text>
</comment>
<dbReference type="Gene3D" id="2.40.240.20">
    <property type="entry name" value="Hypothetical PUA domain-like, domain 1"/>
    <property type="match status" value="1"/>
</dbReference>
<keyword evidence="16" id="KW-1185">Reference proteome</keyword>
<comment type="catalytic activity">
    <reaction evidence="11 12">
        <text>uridine(1498) in 16S rRNA + S-adenosyl-L-methionine = N(3)-methyluridine(1498) in 16S rRNA + S-adenosyl-L-homocysteine + H(+)</text>
        <dbReference type="Rhea" id="RHEA:42920"/>
        <dbReference type="Rhea" id="RHEA-COMP:10283"/>
        <dbReference type="Rhea" id="RHEA-COMP:10284"/>
        <dbReference type="ChEBI" id="CHEBI:15378"/>
        <dbReference type="ChEBI" id="CHEBI:57856"/>
        <dbReference type="ChEBI" id="CHEBI:59789"/>
        <dbReference type="ChEBI" id="CHEBI:65315"/>
        <dbReference type="ChEBI" id="CHEBI:74502"/>
        <dbReference type="EC" id="2.1.1.193"/>
    </reaction>
</comment>
<sequence>MIRLYISEPTPTFSAGLMLPLNIDQGRYLTSVMRKGTGDKVSVFNGREGEWTAEIAEAGKKQVVLRLLEQTREQPQAQGPVLAVALIKRSPLEYIIEKATELGASRIQLLMTRRTQSDHVKLERLKIIAQEAAEQTERLDVPEILSPVKLEAFLAAPDVEVIVFGDEDSTHEGDERRTMPLLEVLSTLTSKRTAILIGPEGGFDDHERQTLRAMENVHPVNLGPRILRADTAAISALTLYQAALGDWK</sequence>
<dbReference type="InterPro" id="IPR046887">
    <property type="entry name" value="RsmE_PUA-like"/>
</dbReference>
<dbReference type="Proteomes" id="UP000199150">
    <property type="component" value="Unassembled WGS sequence"/>
</dbReference>
<dbReference type="PIRSF" id="PIRSF015601">
    <property type="entry name" value="MTase_slr0722"/>
    <property type="match status" value="1"/>
</dbReference>
<dbReference type="Gene3D" id="3.40.1280.10">
    <property type="match status" value="1"/>
</dbReference>
<evidence type="ECO:0000256" key="3">
    <source>
        <dbReference type="ARBA" id="ARBA00012328"/>
    </source>
</evidence>
<dbReference type="InterPro" id="IPR006700">
    <property type="entry name" value="RsmE"/>
</dbReference>
<evidence type="ECO:0000256" key="5">
    <source>
        <dbReference type="ARBA" id="ARBA00022490"/>
    </source>
</evidence>
<organism evidence="15 16">
    <name type="scientific">Asticcacaulis taihuensis</name>
    <dbReference type="NCBI Taxonomy" id="260084"/>
    <lineage>
        <taxon>Bacteria</taxon>
        <taxon>Pseudomonadati</taxon>
        <taxon>Pseudomonadota</taxon>
        <taxon>Alphaproteobacteria</taxon>
        <taxon>Caulobacterales</taxon>
        <taxon>Caulobacteraceae</taxon>
        <taxon>Asticcacaulis</taxon>
    </lineage>
</organism>
<evidence type="ECO:0000256" key="12">
    <source>
        <dbReference type="PIRNR" id="PIRNR015601"/>
    </source>
</evidence>
<dbReference type="SUPFAM" id="SSF88697">
    <property type="entry name" value="PUA domain-like"/>
    <property type="match status" value="1"/>
</dbReference>
<dbReference type="EC" id="2.1.1.193" evidence="3 12"/>
<dbReference type="Pfam" id="PF04452">
    <property type="entry name" value="Methyltrans_RNA"/>
    <property type="match status" value="1"/>
</dbReference>
<dbReference type="RefSeq" id="WP_090643870.1">
    <property type="nucleotide sequence ID" value="NZ_CBCRYE010000001.1"/>
</dbReference>
<dbReference type="PANTHER" id="PTHR30027:SF3">
    <property type="entry name" value="16S RRNA (URACIL(1498)-N(3))-METHYLTRANSFERASE"/>
    <property type="match status" value="1"/>
</dbReference>
<name>A0A1G4PZB3_9CAUL</name>
<evidence type="ECO:0000256" key="11">
    <source>
        <dbReference type="ARBA" id="ARBA00047944"/>
    </source>
</evidence>
<dbReference type="GO" id="GO:0070042">
    <property type="term" value="F:rRNA (uridine-N3-)-methyltransferase activity"/>
    <property type="evidence" value="ECO:0007669"/>
    <property type="project" value="TreeGrafter"/>
</dbReference>
<protein>
    <recommendedName>
        <fullName evidence="4 12">Ribosomal RNA small subunit methyltransferase E</fullName>
        <ecNumber evidence="3 12">2.1.1.193</ecNumber>
    </recommendedName>
</protein>
<keyword evidence="6 12" id="KW-0698">rRNA processing</keyword>
<evidence type="ECO:0000256" key="10">
    <source>
        <dbReference type="ARBA" id="ARBA00025699"/>
    </source>
</evidence>
<dbReference type="GO" id="GO:0005737">
    <property type="term" value="C:cytoplasm"/>
    <property type="evidence" value="ECO:0007669"/>
    <property type="project" value="UniProtKB-SubCell"/>
</dbReference>
<dbReference type="InterPro" id="IPR029026">
    <property type="entry name" value="tRNA_m1G_MTases_N"/>
</dbReference>
<evidence type="ECO:0000256" key="6">
    <source>
        <dbReference type="ARBA" id="ARBA00022552"/>
    </source>
</evidence>
<comment type="subcellular location">
    <subcellularLocation>
        <location evidence="1 12">Cytoplasm</location>
    </subcellularLocation>
</comment>
<keyword evidence="9 12" id="KW-0949">S-adenosyl-L-methionine</keyword>
<dbReference type="NCBIfam" id="TIGR00046">
    <property type="entry name" value="RsmE family RNA methyltransferase"/>
    <property type="match status" value="1"/>
</dbReference>
<dbReference type="InterPro" id="IPR046886">
    <property type="entry name" value="RsmE_MTase_dom"/>
</dbReference>
<evidence type="ECO:0000256" key="2">
    <source>
        <dbReference type="ARBA" id="ARBA00005528"/>
    </source>
</evidence>
<accession>A0A1G4PZB3</accession>
<dbReference type="Pfam" id="PF20260">
    <property type="entry name" value="PUA_4"/>
    <property type="match status" value="1"/>
</dbReference>
<evidence type="ECO:0000256" key="8">
    <source>
        <dbReference type="ARBA" id="ARBA00022679"/>
    </source>
</evidence>
<dbReference type="EMBL" id="FMTS01000001">
    <property type="protein sequence ID" value="SCW37521.1"/>
    <property type="molecule type" value="Genomic_DNA"/>
</dbReference>
<evidence type="ECO:0000256" key="4">
    <source>
        <dbReference type="ARBA" id="ARBA00013673"/>
    </source>
</evidence>
<keyword evidence="8 12" id="KW-0808">Transferase</keyword>
<evidence type="ECO:0000313" key="16">
    <source>
        <dbReference type="Proteomes" id="UP000199150"/>
    </source>
</evidence>
<evidence type="ECO:0000256" key="9">
    <source>
        <dbReference type="ARBA" id="ARBA00022691"/>
    </source>
</evidence>
<dbReference type="PANTHER" id="PTHR30027">
    <property type="entry name" value="RIBOSOMAL RNA SMALL SUBUNIT METHYLTRANSFERASE E"/>
    <property type="match status" value="1"/>
</dbReference>
<evidence type="ECO:0000259" key="13">
    <source>
        <dbReference type="Pfam" id="PF04452"/>
    </source>
</evidence>
<proteinExistence type="inferred from homology"/>